<dbReference type="GO" id="GO:0005524">
    <property type="term" value="F:ATP binding"/>
    <property type="evidence" value="ECO:0007669"/>
    <property type="project" value="UniProtKB-KW"/>
</dbReference>
<evidence type="ECO:0000256" key="5">
    <source>
        <dbReference type="ARBA" id="ARBA00022741"/>
    </source>
</evidence>
<dbReference type="EC" id="2.7.1.12" evidence="3 10"/>
<dbReference type="Gene3D" id="3.40.50.300">
    <property type="entry name" value="P-loop containing nucleotide triphosphate hydrolases"/>
    <property type="match status" value="1"/>
</dbReference>
<comment type="similarity">
    <text evidence="2 10">Belongs to the gluconokinase GntK/GntV family.</text>
</comment>
<dbReference type="GO" id="GO:0046316">
    <property type="term" value="F:gluconokinase activity"/>
    <property type="evidence" value="ECO:0007669"/>
    <property type="project" value="UniProtKB-EC"/>
</dbReference>
<comment type="catalytic activity">
    <reaction evidence="9 10">
        <text>D-gluconate + ATP = 6-phospho-D-gluconate + ADP + H(+)</text>
        <dbReference type="Rhea" id="RHEA:19433"/>
        <dbReference type="ChEBI" id="CHEBI:15378"/>
        <dbReference type="ChEBI" id="CHEBI:18391"/>
        <dbReference type="ChEBI" id="CHEBI:30616"/>
        <dbReference type="ChEBI" id="CHEBI:58759"/>
        <dbReference type="ChEBI" id="CHEBI:456216"/>
        <dbReference type="EC" id="2.7.1.12"/>
    </reaction>
</comment>
<evidence type="ECO:0000256" key="4">
    <source>
        <dbReference type="ARBA" id="ARBA00022679"/>
    </source>
</evidence>
<dbReference type="GO" id="GO:0019521">
    <property type="term" value="P:D-gluconate metabolic process"/>
    <property type="evidence" value="ECO:0007669"/>
    <property type="project" value="UniProtKB-KW"/>
</dbReference>
<sequence length="171" mass="18497">MTEARAPRVVVMGVSGSGKSTVGDRLARALRVEFAEGDDFHPPANVAKMRAGEPLTDADRAPWLDRIAAWLAAQSVRGGVVSCSALKRGYRDRLRAAAPDVLFLHLTATRDELARRMSTRRDHFMPPSLLDSQLAALEPLGSDERGIVVDATRPPADLVRETIAVLDSCPS</sequence>
<evidence type="ECO:0000256" key="8">
    <source>
        <dbReference type="ARBA" id="ARBA00023064"/>
    </source>
</evidence>
<name>A0A285KQ96_9NOCA</name>
<keyword evidence="6 10" id="KW-0418">Kinase</keyword>
<evidence type="ECO:0000256" key="6">
    <source>
        <dbReference type="ARBA" id="ARBA00022777"/>
    </source>
</evidence>
<comment type="pathway">
    <text evidence="1">Carbohydrate acid metabolism.</text>
</comment>
<dbReference type="PANTHER" id="PTHR43442">
    <property type="entry name" value="GLUCONOKINASE-RELATED"/>
    <property type="match status" value="1"/>
</dbReference>
<evidence type="ECO:0000256" key="3">
    <source>
        <dbReference type="ARBA" id="ARBA00012054"/>
    </source>
</evidence>
<keyword evidence="4 10" id="KW-0808">Transferase</keyword>
<dbReference type="EMBL" id="OBEG01000001">
    <property type="protein sequence ID" value="SNY74808.1"/>
    <property type="molecule type" value="Genomic_DNA"/>
</dbReference>
<evidence type="ECO:0000256" key="7">
    <source>
        <dbReference type="ARBA" id="ARBA00022840"/>
    </source>
</evidence>
<dbReference type="NCBIfam" id="TIGR01313">
    <property type="entry name" value="therm_gnt_kin"/>
    <property type="match status" value="1"/>
</dbReference>
<accession>A0A285KQ96</accession>
<dbReference type="AlphaFoldDB" id="A0A285KQ96"/>
<dbReference type="InterPro" id="IPR027417">
    <property type="entry name" value="P-loop_NTPase"/>
</dbReference>
<keyword evidence="8" id="KW-0311">Gluconate utilization</keyword>
<keyword evidence="12" id="KW-1185">Reference proteome</keyword>
<keyword evidence="7 10" id="KW-0067">ATP-binding</keyword>
<dbReference type="PANTHER" id="PTHR43442:SF3">
    <property type="entry name" value="GLUCONOKINASE-RELATED"/>
    <property type="match status" value="1"/>
</dbReference>
<dbReference type="InterPro" id="IPR006001">
    <property type="entry name" value="Therm_gnt_kin"/>
</dbReference>
<reference evidence="11 12" key="1">
    <citation type="submission" date="2017-09" db="EMBL/GenBank/DDBJ databases">
        <authorList>
            <person name="Ehlers B."/>
            <person name="Leendertz F.H."/>
        </authorList>
    </citation>
    <scope>NUCLEOTIDE SEQUENCE [LARGE SCALE GENOMIC DNA]</scope>
    <source>
        <strain evidence="11 12">DSM 45537</strain>
    </source>
</reference>
<evidence type="ECO:0000256" key="10">
    <source>
        <dbReference type="RuleBase" id="RU363066"/>
    </source>
</evidence>
<dbReference type="CDD" id="cd02021">
    <property type="entry name" value="GntK"/>
    <property type="match status" value="1"/>
</dbReference>
<dbReference type="FunFam" id="3.40.50.300:FF:000522">
    <property type="entry name" value="Gluconokinase"/>
    <property type="match status" value="1"/>
</dbReference>
<evidence type="ECO:0000256" key="9">
    <source>
        <dbReference type="ARBA" id="ARBA00048090"/>
    </source>
</evidence>
<evidence type="ECO:0000256" key="2">
    <source>
        <dbReference type="ARBA" id="ARBA00008420"/>
    </source>
</evidence>
<dbReference type="InterPro" id="IPR031322">
    <property type="entry name" value="Shikimate/glucono_kinase"/>
</dbReference>
<dbReference type="GO" id="GO:0005737">
    <property type="term" value="C:cytoplasm"/>
    <property type="evidence" value="ECO:0007669"/>
    <property type="project" value="TreeGrafter"/>
</dbReference>
<gene>
    <name evidence="11" type="ORF">SAMN04244553_0341</name>
</gene>
<evidence type="ECO:0000256" key="1">
    <source>
        <dbReference type="ARBA" id="ARBA00004761"/>
    </source>
</evidence>
<evidence type="ECO:0000313" key="12">
    <source>
        <dbReference type="Proteomes" id="UP000219565"/>
    </source>
</evidence>
<dbReference type="SUPFAM" id="SSF52540">
    <property type="entry name" value="P-loop containing nucleoside triphosphate hydrolases"/>
    <property type="match status" value="1"/>
</dbReference>
<evidence type="ECO:0000313" key="11">
    <source>
        <dbReference type="EMBL" id="SNY74808.1"/>
    </source>
</evidence>
<organism evidence="11 12">
    <name type="scientific">Nocardia amikacinitolerans</name>
    <dbReference type="NCBI Taxonomy" id="756689"/>
    <lineage>
        <taxon>Bacteria</taxon>
        <taxon>Bacillati</taxon>
        <taxon>Actinomycetota</taxon>
        <taxon>Actinomycetes</taxon>
        <taxon>Mycobacteriales</taxon>
        <taxon>Nocardiaceae</taxon>
        <taxon>Nocardia</taxon>
    </lineage>
</organism>
<proteinExistence type="inferred from homology"/>
<keyword evidence="5 10" id="KW-0547">Nucleotide-binding</keyword>
<dbReference type="Pfam" id="PF01202">
    <property type="entry name" value="SKI"/>
    <property type="match status" value="1"/>
</dbReference>
<protein>
    <recommendedName>
        <fullName evidence="3 10">Gluconokinase</fullName>
        <ecNumber evidence="3 10">2.7.1.12</ecNumber>
    </recommendedName>
</protein>
<dbReference type="STRING" id="1379680.GCA_001612615_00680"/>
<dbReference type="Proteomes" id="UP000219565">
    <property type="component" value="Unassembled WGS sequence"/>
</dbReference>